<gene>
    <name evidence="1" type="ORF">GUITHDRAFT_120185</name>
</gene>
<dbReference type="AlphaFoldDB" id="L1IBP4"/>
<evidence type="ECO:0000313" key="2">
    <source>
        <dbReference type="EnsemblProtists" id="EKX33658"/>
    </source>
</evidence>
<dbReference type="HOGENOM" id="CLU_2008287_0_0_1"/>
<sequence>MFYTVISTSGDWMTFYWTRSLRLSDDLKLETSSVYEYYQGYKDIISYAQIFILNDPTTINDNNKALDGEIWDDVKQYIPDNVSIIPIPSLHRFIQHANDDIRYKLHYLAWTRTRTIGPGSTIKA</sequence>
<dbReference type="Proteomes" id="UP000011087">
    <property type="component" value="Unassembled WGS sequence"/>
</dbReference>
<dbReference type="EMBL" id="JH993134">
    <property type="protein sequence ID" value="EKX33658.1"/>
    <property type="molecule type" value="Genomic_DNA"/>
</dbReference>
<evidence type="ECO:0000313" key="1">
    <source>
        <dbReference type="EMBL" id="EKX33658.1"/>
    </source>
</evidence>
<reference evidence="2" key="3">
    <citation type="submission" date="2015-06" db="UniProtKB">
        <authorList>
            <consortium name="EnsemblProtists"/>
        </authorList>
    </citation>
    <scope>IDENTIFICATION</scope>
</reference>
<keyword evidence="3" id="KW-1185">Reference proteome</keyword>
<name>L1IBP4_GUITC</name>
<dbReference type="KEGG" id="gtt:GUITHDRAFT_120185"/>
<reference evidence="1 3" key="1">
    <citation type="journal article" date="2012" name="Nature">
        <title>Algal genomes reveal evolutionary mosaicism and the fate of nucleomorphs.</title>
        <authorList>
            <consortium name="DOE Joint Genome Institute"/>
            <person name="Curtis B.A."/>
            <person name="Tanifuji G."/>
            <person name="Burki F."/>
            <person name="Gruber A."/>
            <person name="Irimia M."/>
            <person name="Maruyama S."/>
            <person name="Arias M.C."/>
            <person name="Ball S.G."/>
            <person name="Gile G.H."/>
            <person name="Hirakawa Y."/>
            <person name="Hopkins J.F."/>
            <person name="Kuo A."/>
            <person name="Rensing S.A."/>
            <person name="Schmutz J."/>
            <person name="Symeonidi A."/>
            <person name="Elias M."/>
            <person name="Eveleigh R.J."/>
            <person name="Herman E.K."/>
            <person name="Klute M.J."/>
            <person name="Nakayama T."/>
            <person name="Obornik M."/>
            <person name="Reyes-Prieto A."/>
            <person name="Armbrust E.V."/>
            <person name="Aves S.J."/>
            <person name="Beiko R.G."/>
            <person name="Coutinho P."/>
            <person name="Dacks J.B."/>
            <person name="Durnford D.G."/>
            <person name="Fast N.M."/>
            <person name="Green B.R."/>
            <person name="Grisdale C.J."/>
            <person name="Hempel F."/>
            <person name="Henrissat B."/>
            <person name="Hoppner M.P."/>
            <person name="Ishida K."/>
            <person name="Kim E."/>
            <person name="Koreny L."/>
            <person name="Kroth P.G."/>
            <person name="Liu Y."/>
            <person name="Malik S.B."/>
            <person name="Maier U.G."/>
            <person name="McRose D."/>
            <person name="Mock T."/>
            <person name="Neilson J.A."/>
            <person name="Onodera N.T."/>
            <person name="Poole A.M."/>
            <person name="Pritham E.J."/>
            <person name="Richards T.A."/>
            <person name="Rocap G."/>
            <person name="Roy S.W."/>
            <person name="Sarai C."/>
            <person name="Schaack S."/>
            <person name="Shirato S."/>
            <person name="Slamovits C.H."/>
            <person name="Spencer D.F."/>
            <person name="Suzuki S."/>
            <person name="Worden A.Z."/>
            <person name="Zauner S."/>
            <person name="Barry K."/>
            <person name="Bell C."/>
            <person name="Bharti A.K."/>
            <person name="Crow J.A."/>
            <person name="Grimwood J."/>
            <person name="Kramer R."/>
            <person name="Lindquist E."/>
            <person name="Lucas S."/>
            <person name="Salamov A."/>
            <person name="McFadden G.I."/>
            <person name="Lane C.E."/>
            <person name="Keeling P.J."/>
            <person name="Gray M.W."/>
            <person name="Grigoriev I.V."/>
            <person name="Archibald J.M."/>
        </authorList>
    </citation>
    <scope>NUCLEOTIDE SEQUENCE</scope>
    <source>
        <strain evidence="1 3">CCMP2712</strain>
    </source>
</reference>
<dbReference type="RefSeq" id="XP_005820638.1">
    <property type="nucleotide sequence ID" value="XM_005820581.1"/>
</dbReference>
<accession>L1IBP4</accession>
<dbReference type="GeneID" id="17290391"/>
<reference evidence="3" key="2">
    <citation type="submission" date="2012-11" db="EMBL/GenBank/DDBJ databases">
        <authorList>
            <person name="Kuo A."/>
            <person name="Curtis B.A."/>
            <person name="Tanifuji G."/>
            <person name="Burki F."/>
            <person name="Gruber A."/>
            <person name="Irimia M."/>
            <person name="Maruyama S."/>
            <person name="Arias M.C."/>
            <person name="Ball S.G."/>
            <person name="Gile G.H."/>
            <person name="Hirakawa Y."/>
            <person name="Hopkins J.F."/>
            <person name="Rensing S.A."/>
            <person name="Schmutz J."/>
            <person name="Symeonidi A."/>
            <person name="Elias M."/>
            <person name="Eveleigh R.J."/>
            <person name="Herman E.K."/>
            <person name="Klute M.J."/>
            <person name="Nakayama T."/>
            <person name="Obornik M."/>
            <person name="Reyes-Prieto A."/>
            <person name="Armbrust E.V."/>
            <person name="Aves S.J."/>
            <person name="Beiko R.G."/>
            <person name="Coutinho P."/>
            <person name="Dacks J.B."/>
            <person name="Durnford D.G."/>
            <person name="Fast N.M."/>
            <person name="Green B.R."/>
            <person name="Grisdale C."/>
            <person name="Hempe F."/>
            <person name="Henrissat B."/>
            <person name="Hoppner M.P."/>
            <person name="Ishida K.-I."/>
            <person name="Kim E."/>
            <person name="Koreny L."/>
            <person name="Kroth P.G."/>
            <person name="Liu Y."/>
            <person name="Malik S.-B."/>
            <person name="Maier U.G."/>
            <person name="McRose D."/>
            <person name="Mock T."/>
            <person name="Neilson J.A."/>
            <person name="Onodera N.T."/>
            <person name="Poole A.M."/>
            <person name="Pritham E.J."/>
            <person name="Richards T.A."/>
            <person name="Rocap G."/>
            <person name="Roy S.W."/>
            <person name="Sarai C."/>
            <person name="Schaack S."/>
            <person name="Shirato S."/>
            <person name="Slamovits C.H."/>
            <person name="Spencer D.F."/>
            <person name="Suzuki S."/>
            <person name="Worden A.Z."/>
            <person name="Zauner S."/>
            <person name="Barry K."/>
            <person name="Bell C."/>
            <person name="Bharti A.K."/>
            <person name="Crow J.A."/>
            <person name="Grimwood J."/>
            <person name="Kramer R."/>
            <person name="Lindquist E."/>
            <person name="Lucas S."/>
            <person name="Salamov A."/>
            <person name="McFadden G.I."/>
            <person name="Lane C.E."/>
            <person name="Keeling P.J."/>
            <person name="Gray M.W."/>
            <person name="Grigoriev I.V."/>
            <person name="Archibald J.M."/>
        </authorList>
    </citation>
    <scope>NUCLEOTIDE SEQUENCE</scope>
    <source>
        <strain evidence="3">CCMP2712</strain>
    </source>
</reference>
<proteinExistence type="predicted"/>
<dbReference type="PaxDb" id="55529-EKX33658"/>
<evidence type="ECO:0000313" key="3">
    <source>
        <dbReference type="Proteomes" id="UP000011087"/>
    </source>
</evidence>
<dbReference type="EnsemblProtists" id="EKX33658">
    <property type="protein sequence ID" value="EKX33658"/>
    <property type="gene ID" value="GUITHDRAFT_120185"/>
</dbReference>
<protein>
    <submittedName>
        <fullName evidence="1 2">Uncharacterized protein</fullName>
    </submittedName>
</protein>
<organism evidence="1">
    <name type="scientific">Guillardia theta (strain CCMP2712)</name>
    <name type="common">Cryptophyte</name>
    <dbReference type="NCBI Taxonomy" id="905079"/>
    <lineage>
        <taxon>Eukaryota</taxon>
        <taxon>Cryptophyceae</taxon>
        <taxon>Pyrenomonadales</taxon>
        <taxon>Geminigeraceae</taxon>
        <taxon>Guillardia</taxon>
    </lineage>
</organism>